<dbReference type="InterPro" id="IPR001138">
    <property type="entry name" value="Zn2Cys6_DnaBD"/>
</dbReference>
<proteinExistence type="predicted"/>
<name>A0A9P9BV93_9PEZI</name>
<feature type="compositionally biased region" description="Low complexity" evidence="2">
    <location>
        <begin position="123"/>
        <end position="140"/>
    </location>
</feature>
<feature type="compositionally biased region" description="Low complexity" evidence="2">
    <location>
        <begin position="42"/>
        <end position="52"/>
    </location>
</feature>
<dbReference type="PROSITE" id="PS00463">
    <property type="entry name" value="ZN2_CY6_FUNGAL_1"/>
    <property type="match status" value="1"/>
</dbReference>
<organism evidence="4 5">
    <name type="scientific">Microdochium trichocladiopsis</name>
    <dbReference type="NCBI Taxonomy" id="1682393"/>
    <lineage>
        <taxon>Eukaryota</taxon>
        <taxon>Fungi</taxon>
        <taxon>Dikarya</taxon>
        <taxon>Ascomycota</taxon>
        <taxon>Pezizomycotina</taxon>
        <taxon>Sordariomycetes</taxon>
        <taxon>Xylariomycetidae</taxon>
        <taxon>Xylariales</taxon>
        <taxon>Microdochiaceae</taxon>
        <taxon>Microdochium</taxon>
    </lineage>
</organism>
<dbReference type="AlphaFoldDB" id="A0A9P9BV93"/>
<evidence type="ECO:0000313" key="4">
    <source>
        <dbReference type="EMBL" id="KAH7038264.1"/>
    </source>
</evidence>
<gene>
    <name evidence="4" type="ORF">B0I36DRAFT_359851</name>
</gene>
<dbReference type="GO" id="GO:0008270">
    <property type="term" value="F:zinc ion binding"/>
    <property type="evidence" value="ECO:0007669"/>
    <property type="project" value="InterPro"/>
</dbReference>
<accession>A0A9P9BV93</accession>
<dbReference type="CDD" id="cd12148">
    <property type="entry name" value="fungal_TF_MHR"/>
    <property type="match status" value="1"/>
</dbReference>
<sequence>MASDDIKPEVHVMPSPSQPAGTTRDFDDRMTTHIHPASSPDSSTGGAARPASSSTTAPAACLACRAKHLKCDGQKPCRRCTGNDLECVYVASRRGYKGPRRKYTTDPVIAGGGGASAKRIRQRSIASSSASTCSASSSDGSRTHRGMTMTPARSAVGASTMLAGEIPLPTIEVGCGVPEQEIGPVFGIHGGMNGGDMSNSASPQWANMMLGAYHTPPPPPATTSPAMSQLSYNTVSPGLVGTQFSQVQLPTAQPLGPSYYDQCIDAFYASFYPAYPVGPPRQRLLSRAYKLGNTELCPLMTAIRWAGSRYLEPWPGSLGGLGNLGEVAMQQLYSPASARDGYLVQAMVIVAICLDGDLQRDAARAVCADAERLALEIGMYSGSYAAVHGLGDPQLEESWRRTWWELYAVSTAMMSVSGGGDKPVEGLIVYDDDIAQNGNVNMPGEQDIFATGYRYPPLIA</sequence>
<comment type="caution">
    <text evidence="4">The sequence shown here is derived from an EMBL/GenBank/DDBJ whole genome shotgun (WGS) entry which is preliminary data.</text>
</comment>
<keyword evidence="1" id="KW-0539">Nucleus</keyword>
<dbReference type="GO" id="GO:0000981">
    <property type="term" value="F:DNA-binding transcription factor activity, RNA polymerase II-specific"/>
    <property type="evidence" value="ECO:0007669"/>
    <property type="project" value="InterPro"/>
</dbReference>
<feature type="domain" description="Zn(2)-C6 fungal-type" evidence="3">
    <location>
        <begin position="60"/>
        <end position="89"/>
    </location>
</feature>
<feature type="region of interest" description="Disordered" evidence="2">
    <location>
        <begin position="1"/>
        <end position="52"/>
    </location>
</feature>
<dbReference type="GeneID" id="70187749"/>
<feature type="compositionally biased region" description="Basic and acidic residues" evidence="2">
    <location>
        <begin position="1"/>
        <end position="10"/>
    </location>
</feature>
<protein>
    <recommendedName>
        <fullName evidence="3">Zn(2)-C6 fungal-type domain-containing protein</fullName>
    </recommendedName>
</protein>
<evidence type="ECO:0000313" key="5">
    <source>
        <dbReference type="Proteomes" id="UP000756346"/>
    </source>
</evidence>
<dbReference type="EMBL" id="JAGTJQ010000002">
    <property type="protein sequence ID" value="KAH7038264.1"/>
    <property type="molecule type" value="Genomic_DNA"/>
</dbReference>
<dbReference type="PROSITE" id="PS50048">
    <property type="entry name" value="ZN2_CY6_FUNGAL_2"/>
    <property type="match status" value="1"/>
</dbReference>
<evidence type="ECO:0000259" key="3">
    <source>
        <dbReference type="PROSITE" id="PS50048"/>
    </source>
</evidence>
<dbReference type="Gene3D" id="4.10.240.10">
    <property type="entry name" value="Zn(2)-C6 fungal-type DNA-binding domain"/>
    <property type="match status" value="1"/>
</dbReference>
<keyword evidence="5" id="KW-1185">Reference proteome</keyword>
<evidence type="ECO:0000256" key="2">
    <source>
        <dbReference type="SAM" id="MobiDB-lite"/>
    </source>
</evidence>
<feature type="region of interest" description="Disordered" evidence="2">
    <location>
        <begin position="122"/>
        <end position="147"/>
    </location>
</feature>
<dbReference type="SUPFAM" id="SSF57701">
    <property type="entry name" value="Zn2/Cys6 DNA-binding domain"/>
    <property type="match status" value="1"/>
</dbReference>
<dbReference type="PANTHER" id="PTHR47431">
    <property type="entry name" value="ZN(II)2CYS6 TRANSCRIPTION FACTOR (EUROFUNG)-RELATED"/>
    <property type="match status" value="1"/>
</dbReference>
<dbReference type="Proteomes" id="UP000756346">
    <property type="component" value="Unassembled WGS sequence"/>
</dbReference>
<dbReference type="InterPro" id="IPR036864">
    <property type="entry name" value="Zn2-C6_fun-type_DNA-bd_sf"/>
</dbReference>
<dbReference type="OrthoDB" id="5367487at2759"/>
<dbReference type="CDD" id="cd00067">
    <property type="entry name" value="GAL4"/>
    <property type="match status" value="1"/>
</dbReference>
<dbReference type="PANTHER" id="PTHR47431:SF1">
    <property type="entry name" value="ZN(II)2CYS6 TRANSCRIPTION FACTOR (EUROFUNG)"/>
    <property type="match status" value="1"/>
</dbReference>
<dbReference type="Pfam" id="PF00172">
    <property type="entry name" value="Zn_clus"/>
    <property type="match status" value="1"/>
</dbReference>
<dbReference type="SMART" id="SM00066">
    <property type="entry name" value="GAL4"/>
    <property type="match status" value="1"/>
</dbReference>
<evidence type="ECO:0000256" key="1">
    <source>
        <dbReference type="ARBA" id="ARBA00023242"/>
    </source>
</evidence>
<reference evidence="4" key="1">
    <citation type="journal article" date="2021" name="Nat. Commun.">
        <title>Genetic determinants of endophytism in the Arabidopsis root mycobiome.</title>
        <authorList>
            <person name="Mesny F."/>
            <person name="Miyauchi S."/>
            <person name="Thiergart T."/>
            <person name="Pickel B."/>
            <person name="Atanasova L."/>
            <person name="Karlsson M."/>
            <person name="Huettel B."/>
            <person name="Barry K.W."/>
            <person name="Haridas S."/>
            <person name="Chen C."/>
            <person name="Bauer D."/>
            <person name="Andreopoulos W."/>
            <person name="Pangilinan J."/>
            <person name="LaButti K."/>
            <person name="Riley R."/>
            <person name="Lipzen A."/>
            <person name="Clum A."/>
            <person name="Drula E."/>
            <person name="Henrissat B."/>
            <person name="Kohler A."/>
            <person name="Grigoriev I.V."/>
            <person name="Martin F.M."/>
            <person name="Hacquard S."/>
        </authorList>
    </citation>
    <scope>NUCLEOTIDE SEQUENCE</scope>
    <source>
        <strain evidence="4">MPI-CAGE-CH-0230</strain>
    </source>
</reference>
<dbReference type="RefSeq" id="XP_046017385.1">
    <property type="nucleotide sequence ID" value="XM_046158203.1"/>
</dbReference>